<accession>A0A1B7L6K5</accession>
<dbReference type="RefSeq" id="WP_064595575.1">
    <property type="nucleotide sequence ID" value="NZ_CP134782.1"/>
</dbReference>
<sequence length="164" mass="19561">MPHCSTPTHRVIRPWQREDIPRLWSLTWHTVHRVNCRDYTPAQLDAWAPTEPDQRWWEKLIFDHNPWVVEDTQTQMLLAWGDVQPSGLIHCFFCDYRYQRQGIGRLLLDHLLRVAQQQSLSRVFVEASETARPFFLAQGFQVVHPIQAELRGQQFAIWLMEKFL</sequence>
<dbReference type="SUPFAM" id="SSF55729">
    <property type="entry name" value="Acyl-CoA N-acyltransferases (Nat)"/>
    <property type="match status" value="1"/>
</dbReference>
<dbReference type="Pfam" id="PF13673">
    <property type="entry name" value="Acetyltransf_10"/>
    <property type="match status" value="1"/>
</dbReference>
<dbReference type="GO" id="GO:0016747">
    <property type="term" value="F:acyltransferase activity, transferring groups other than amino-acyl groups"/>
    <property type="evidence" value="ECO:0007669"/>
    <property type="project" value="InterPro"/>
</dbReference>
<evidence type="ECO:0000313" key="3">
    <source>
        <dbReference type="Proteomes" id="UP000078225"/>
    </source>
</evidence>
<keyword evidence="3" id="KW-1185">Reference proteome</keyword>
<dbReference type="CDD" id="cd04301">
    <property type="entry name" value="NAT_SF"/>
    <property type="match status" value="1"/>
</dbReference>
<dbReference type="EMBL" id="LYRP01000002">
    <property type="protein sequence ID" value="OAT78024.1"/>
    <property type="molecule type" value="Genomic_DNA"/>
</dbReference>
<proteinExistence type="predicted"/>
<dbReference type="STRING" id="1691903.A9B99_17895"/>
<name>A0A1B7L6K5_9ENTR</name>
<protein>
    <recommendedName>
        <fullName evidence="1">N-acetyltransferase domain-containing protein</fullName>
    </recommendedName>
</protein>
<feature type="domain" description="N-acetyltransferase" evidence="1">
    <location>
        <begin position="10"/>
        <end position="164"/>
    </location>
</feature>
<organism evidence="2 3">
    <name type="scientific">Mangrovibacter phragmitis</name>
    <dbReference type="NCBI Taxonomy" id="1691903"/>
    <lineage>
        <taxon>Bacteria</taxon>
        <taxon>Pseudomonadati</taxon>
        <taxon>Pseudomonadota</taxon>
        <taxon>Gammaproteobacteria</taxon>
        <taxon>Enterobacterales</taxon>
        <taxon>Enterobacteriaceae</taxon>
        <taxon>Mangrovibacter</taxon>
    </lineage>
</organism>
<reference evidence="3" key="1">
    <citation type="submission" date="2016-05" db="EMBL/GenBank/DDBJ databases">
        <authorList>
            <person name="Behera P."/>
            <person name="Vaishampayan P."/>
            <person name="Singh N."/>
            <person name="Raina V."/>
            <person name="Suar M."/>
            <person name="Pattnaik A."/>
            <person name="Rastogi G."/>
        </authorList>
    </citation>
    <scope>NUCLEOTIDE SEQUENCE [LARGE SCALE GENOMIC DNA]</scope>
    <source>
        <strain evidence="3">MP23</strain>
    </source>
</reference>
<dbReference type="InterPro" id="IPR000182">
    <property type="entry name" value="GNAT_dom"/>
</dbReference>
<dbReference type="InterPro" id="IPR052564">
    <property type="entry name" value="N-acetyltrans/Recomb-assoc"/>
</dbReference>
<evidence type="ECO:0000313" key="2">
    <source>
        <dbReference type="EMBL" id="OAT78024.1"/>
    </source>
</evidence>
<dbReference type="Gene3D" id="3.40.630.30">
    <property type="match status" value="1"/>
</dbReference>
<dbReference type="OrthoDB" id="5355033at2"/>
<dbReference type="Proteomes" id="UP000078225">
    <property type="component" value="Unassembled WGS sequence"/>
</dbReference>
<comment type="caution">
    <text evidence="2">The sequence shown here is derived from an EMBL/GenBank/DDBJ whole genome shotgun (WGS) entry which is preliminary data.</text>
</comment>
<dbReference type="InterPro" id="IPR016181">
    <property type="entry name" value="Acyl_CoA_acyltransferase"/>
</dbReference>
<dbReference type="PANTHER" id="PTHR43451:SF1">
    <property type="entry name" value="ACETYLTRANSFERASE"/>
    <property type="match status" value="1"/>
</dbReference>
<dbReference type="AlphaFoldDB" id="A0A1B7L6K5"/>
<evidence type="ECO:0000259" key="1">
    <source>
        <dbReference type="PROSITE" id="PS51186"/>
    </source>
</evidence>
<dbReference type="PANTHER" id="PTHR43451">
    <property type="entry name" value="ACETYLTRANSFERASE (GNAT) FAMILY PROTEIN"/>
    <property type="match status" value="1"/>
</dbReference>
<dbReference type="PROSITE" id="PS51186">
    <property type="entry name" value="GNAT"/>
    <property type="match status" value="1"/>
</dbReference>
<gene>
    <name evidence="2" type="ORF">A9B99_17895</name>
</gene>